<evidence type="ECO:0000256" key="1">
    <source>
        <dbReference type="ARBA" id="ARBA00001971"/>
    </source>
</evidence>
<feature type="region of interest" description="Disordered" evidence="10">
    <location>
        <begin position="321"/>
        <end position="340"/>
    </location>
</feature>
<dbReference type="InterPro" id="IPR036396">
    <property type="entry name" value="Cyt_P450_sf"/>
</dbReference>
<dbReference type="InterPro" id="IPR002401">
    <property type="entry name" value="Cyt_P450_E_grp-I"/>
</dbReference>
<dbReference type="PRINTS" id="PR00463">
    <property type="entry name" value="EP450I"/>
</dbReference>
<dbReference type="GO" id="GO:0020037">
    <property type="term" value="F:heme binding"/>
    <property type="evidence" value="ECO:0007669"/>
    <property type="project" value="InterPro"/>
</dbReference>
<dbReference type="STRING" id="857340.A0A086SZN9"/>
<dbReference type="Gene3D" id="1.10.630.10">
    <property type="entry name" value="Cytochrome P450"/>
    <property type="match status" value="1"/>
</dbReference>
<dbReference type="AlphaFoldDB" id="A0A086SZN9"/>
<feature type="transmembrane region" description="Helical" evidence="11">
    <location>
        <begin position="12"/>
        <end position="34"/>
    </location>
</feature>
<dbReference type="GO" id="GO:0004497">
    <property type="term" value="F:monooxygenase activity"/>
    <property type="evidence" value="ECO:0007669"/>
    <property type="project" value="UniProtKB-KW"/>
</dbReference>
<protein>
    <submittedName>
        <fullName evidence="12">Sterigmatocystin biosynthesis P450 monooxygenase-like protein</fullName>
    </submittedName>
</protein>
<dbReference type="PANTHER" id="PTHR24305">
    <property type="entry name" value="CYTOCHROME P450"/>
    <property type="match status" value="1"/>
</dbReference>
<evidence type="ECO:0000256" key="6">
    <source>
        <dbReference type="ARBA" id="ARBA00023004"/>
    </source>
</evidence>
<dbReference type="SUPFAM" id="SSF48264">
    <property type="entry name" value="Cytochrome P450"/>
    <property type="match status" value="1"/>
</dbReference>
<evidence type="ECO:0000313" key="13">
    <source>
        <dbReference type="Proteomes" id="UP000029964"/>
    </source>
</evidence>
<keyword evidence="13" id="KW-1185">Reference proteome</keyword>
<dbReference type="Proteomes" id="UP000029964">
    <property type="component" value="Unassembled WGS sequence"/>
</dbReference>
<gene>
    <name evidence="12" type="ORF">ACRE_067310</name>
</gene>
<dbReference type="OrthoDB" id="10029320at2759"/>
<dbReference type="InterPro" id="IPR001128">
    <property type="entry name" value="Cyt_P450"/>
</dbReference>
<evidence type="ECO:0000256" key="3">
    <source>
        <dbReference type="ARBA" id="ARBA00022617"/>
    </source>
</evidence>
<evidence type="ECO:0000256" key="7">
    <source>
        <dbReference type="ARBA" id="ARBA00023033"/>
    </source>
</evidence>
<evidence type="ECO:0000256" key="4">
    <source>
        <dbReference type="ARBA" id="ARBA00022723"/>
    </source>
</evidence>
<evidence type="ECO:0000313" key="12">
    <source>
        <dbReference type="EMBL" id="KFH42571.1"/>
    </source>
</evidence>
<dbReference type="PRINTS" id="PR00385">
    <property type="entry name" value="P450"/>
</dbReference>
<evidence type="ECO:0000256" key="9">
    <source>
        <dbReference type="RuleBase" id="RU000461"/>
    </source>
</evidence>
<evidence type="ECO:0000256" key="8">
    <source>
        <dbReference type="PIRSR" id="PIRSR602401-1"/>
    </source>
</evidence>
<sequence>MLLDLKSNQAGVTTGLAVRVVAVTLAALLVRFLYTGYQSRAKVRKLAAQGIVSLTMMMMAEMDLWKEKHRWTGHIKILFEFRNSHPSDVSFYRFPQWLKATQGRHFPDGKVPGVVYVDLWPLTYSYAFVLDGEAGTQFTMSPSLDKHAVVGDYLRLMTHGHDLFAGNGQLWKKWRTRLNPGFSSRHMATMIPDILDEVIIFADILKAKAGVDGAWGDVFEMEPKAINLTFNVITRTVMCCYSLTWSWTAYSDIAMNDQKAEKGHPIKTSMIEQIELINKVFVNPLPALPFTPKARQLKAIEGYNDAVRDILQPLIETKITERAEGSEGSNNKKNKDTKRQTSLCMALQTMDRDLEKEGPGADQAAYIDQLIGNLKIMMFAGHDTTAITICMMFKCLQDNPRCLEALRAEHDAVLGPDTDVDKVADTIKASPHLIHSLPYTLAVIKETLRLYPIASTVRQGTNECFLRPRGEETTQYPTAGWAVWSGITVIHKDPEYWPRPDEFLPERWTVEAGHPLHPVLKHAWQAFSIGPRNCIGMELALTELKLVSVFTARTFEIREAWDEWDKERQVPSPPLFVVFPLVSPSFAN</sequence>
<name>A0A086SZN9_HAPC1</name>
<evidence type="ECO:0000256" key="2">
    <source>
        <dbReference type="ARBA" id="ARBA00005179"/>
    </source>
</evidence>
<evidence type="ECO:0000256" key="11">
    <source>
        <dbReference type="SAM" id="Phobius"/>
    </source>
</evidence>
<dbReference type="GO" id="GO:0005506">
    <property type="term" value="F:iron ion binding"/>
    <property type="evidence" value="ECO:0007669"/>
    <property type="project" value="InterPro"/>
</dbReference>
<keyword evidence="11" id="KW-0472">Membrane</keyword>
<dbReference type="HOGENOM" id="CLU_020492_0_0_1"/>
<organism evidence="12 13">
    <name type="scientific">Hapsidospora chrysogenum (strain ATCC 11550 / CBS 779.69 / DSM 880 / IAM 14645 / JCM 23072 / IMI 49137)</name>
    <name type="common">Acremonium chrysogenum</name>
    <dbReference type="NCBI Taxonomy" id="857340"/>
    <lineage>
        <taxon>Eukaryota</taxon>
        <taxon>Fungi</taxon>
        <taxon>Dikarya</taxon>
        <taxon>Ascomycota</taxon>
        <taxon>Pezizomycotina</taxon>
        <taxon>Sordariomycetes</taxon>
        <taxon>Hypocreomycetidae</taxon>
        <taxon>Hypocreales</taxon>
        <taxon>Bionectriaceae</taxon>
        <taxon>Hapsidospora</taxon>
    </lineage>
</organism>
<keyword evidence="4 8" id="KW-0479">Metal-binding</keyword>
<evidence type="ECO:0000256" key="10">
    <source>
        <dbReference type="SAM" id="MobiDB-lite"/>
    </source>
</evidence>
<keyword evidence="7 9" id="KW-0503">Monooxygenase</keyword>
<keyword evidence="3 8" id="KW-0349">Heme</keyword>
<reference evidence="13" key="1">
    <citation type="journal article" date="2014" name="Genome Announc.">
        <title>Genome sequence and annotation of Acremonium chrysogenum, producer of the beta-lactam antibiotic cephalosporin C.</title>
        <authorList>
            <person name="Terfehr D."/>
            <person name="Dahlmann T.A."/>
            <person name="Specht T."/>
            <person name="Zadra I."/>
            <person name="Kuernsteiner H."/>
            <person name="Kueck U."/>
        </authorList>
    </citation>
    <scope>NUCLEOTIDE SEQUENCE [LARGE SCALE GENOMIC DNA]</scope>
    <source>
        <strain evidence="13">ATCC 11550 / CBS 779.69 / DSM 880 / IAM 14645 / JCM 23072 / IMI 49137</strain>
    </source>
</reference>
<comment type="similarity">
    <text evidence="9">Belongs to the cytochrome P450 family.</text>
</comment>
<feature type="transmembrane region" description="Helical" evidence="11">
    <location>
        <begin position="46"/>
        <end position="65"/>
    </location>
</feature>
<proteinExistence type="inferred from homology"/>
<dbReference type="InterPro" id="IPR017972">
    <property type="entry name" value="Cyt_P450_CS"/>
</dbReference>
<keyword evidence="11" id="KW-1133">Transmembrane helix</keyword>
<dbReference type="PROSITE" id="PS00086">
    <property type="entry name" value="CYTOCHROME_P450"/>
    <property type="match status" value="1"/>
</dbReference>
<comment type="caution">
    <text evidence="12">The sequence shown here is derived from an EMBL/GenBank/DDBJ whole genome shotgun (WGS) entry which is preliminary data.</text>
</comment>
<keyword evidence="11" id="KW-0812">Transmembrane</keyword>
<comment type="pathway">
    <text evidence="2">Secondary metabolite biosynthesis.</text>
</comment>
<dbReference type="EMBL" id="JPKY01000091">
    <property type="protein sequence ID" value="KFH42571.1"/>
    <property type="molecule type" value="Genomic_DNA"/>
</dbReference>
<dbReference type="Pfam" id="PF00067">
    <property type="entry name" value="p450"/>
    <property type="match status" value="1"/>
</dbReference>
<evidence type="ECO:0000256" key="5">
    <source>
        <dbReference type="ARBA" id="ARBA00023002"/>
    </source>
</evidence>
<comment type="cofactor">
    <cofactor evidence="1 8">
        <name>heme</name>
        <dbReference type="ChEBI" id="CHEBI:30413"/>
    </cofactor>
</comment>
<dbReference type="InterPro" id="IPR050121">
    <property type="entry name" value="Cytochrome_P450_monoxygenase"/>
</dbReference>
<feature type="binding site" description="axial binding residue" evidence="8">
    <location>
        <position position="534"/>
    </location>
    <ligand>
        <name>heme</name>
        <dbReference type="ChEBI" id="CHEBI:30413"/>
    </ligand>
    <ligandPart>
        <name>Fe</name>
        <dbReference type="ChEBI" id="CHEBI:18248"/>
    </ligandPart>
</feature>
<accession>A0A086SZN9</accession>
<dbReference type="PANTHER" id="PTHR24305:SF107">
    <property type="entry name" value="P450, PUTATIVE (EUROFUNG)-RELATED"/>
    <property type="match status" value="1"/>
</dbReference>
<keyword evidence="5 9" id="KW-0560">Oxidoreductase</keyword>
<keyword evidence="6 8" id="KW-0408">Iron</keyword>
<dbReference type="GO" id="GO:0016705">
    <property type="term" value="F:oxidoreductase activity, acting on paired donors, with incorporation or reduction of molecular oxygen"/>
    <property type="evidence" value="ECO:0007669"/>
    <property type="project" value="InterPro"/>
</dbReference>